<proteinExistence type="predicted"/>
<dbReference type="InterPro" id="IPR035948">
    <property type="entry name" value="YwqG-like_sf"/>
</dbReference>
<dbReference type="EMBL" id="NVAP01000038">
    <property type="protein sequence ID" value="PFQ44526.1"/>
    <property type="molecule type" value="Genomic_DNA"/>
</dbReference>
<name>A0A2B2LPU8_BACCE</name>
<dbReference type="SUPFAM" id="SSF103032">
    <property type="entry name" value="Hypothetical protein YwqG"/>
    <property type="match status" value="1"/>
</dbReference>
<evidence type="ECO:0000313" key="2">
    <source>
        <dbReference type="Proteomes" id="UP000224386"/>
    </source>
</evidence>
<evidence type="ECO:0000313" key="1">
    <source>
        <dbReference type="EMBL" id="PFQ44526.1"/>
    </source>
</evidence>
<protein>
    <submittedName>
        <fullName evidence="1">Cytoplasmic protein</fullName>
    </submittedName>
</protein>
<dbReference type="Pfam" id="PF09234">
    <property type="entry name" value="DUF1963"/>
    <property type="match status" value="1"/>
</dbReference>
<dbReference type="AlphaFoldDB" id="A0A2B2LPU8"/>
<dbReference type="PANTHER" id="PTHR36436:SF6">
    <property type="entry name" value="SLL5081 PROTEIN"/>
    <property type="match status" value="1"/>
</dbReference>
<dbReference type="Gene3D" id="2.30.320.10">
    <property type="entry name" value="YwqG-like"/>
    <property type="match status" value="1"/>
</dbReference>
<dbReference type="RefSeq" id="WP_098613628.1">
    <property type="nucleotide sequence ID" value="NZ_NVAP01000038.1"/>
</dbReference>
<sequence>MKNTYQLQIPKELEQYRSILERSVKPYIKVSGMQAETTLFESKFGGYPYVPINQEHPKDSNGQPMMLLAQLNLEEIPHIEHMPQHGMLQFFISAEEDLFGADFDHPTSQKDFRIIYHSTITADLTKVITDFSYLNTLDLENFIIPEAAKLKFELAFQPVTPRDYRFEMIFRDNIDWEEIVDEENETELGELYNVLCEDQGHKIGGYPFFTQTDPREWEEKYQQHDILLLQIDTDNSLNIMWGDSGVANFFIRKEDLLNLDFPNVIYNWDCY</sequence>
<dbReference type="InterPro" id="IPR015315">
    <property type="entry name" value="DUF1963"/>
</dbReference>
<comment type="caution">
    <text evidence="1">The sequence shown here is derived from an EMBL/GenBank/DDBJ whole genome shotgun (WGS) entry which is preliminary data.</text>
</comment>
<reference evidence="1 2" key="1">
    <citation type="submission" date="2017-09" db="EMBL/GenBank/DDBJ databases">
        <title>Large-scale bioinformatics analysis of Bacillus genomes uncovers conserved roles of natural products in bacterial physiology.</title>
        <authorList>
            <consortium name="Agbiome Team Llc"/>
            <person name="Bleich R.M."/>
            <person name="Grubbs K.J."/>
            <person name="Santa Maria K.C."/>
            <person name="Allen S.E."/>
            <person name="Farag S."/>
            <person name="Shank E.A."/>
            <person name="Bowers A."/>
        </authorList>
    </citation>
    <scope>NUCLEOTIDE SEQUENCE [LARGE SCALE GENOMIC DNA]</scope>
    <source>
        <strain evidence="1 2">AFS070861</strain>
    </source>
</reference>
<organism evidence="1 2">
    <name type="scientific">Bacillus cereus</name>
    <dbReference type="NCBI Taxonomy" id="1396"/>
    <lineage>
        <taxon>Bacteria</taxon>
        <taxon>Bacillati</taxon>
        <taxon>Bacillota</taxon>
        <taxon>Bacilli</taxon>
        <taxon>Bacillales</taxon>
        <taxon>Bacillaceae</taxon>
        <taxon>Bacillus</taxon>
        <taxon>Bacillus cereus group</taxon>
    </lineage>
</organism>
<dbReference type="Proteomes" id="UP000224386">
    <property type="component" value="Unassembled WGS sequence"/>
</dbReference>
<accession>A0A2B2LPU8</accession>
<dbReference type="PANTHER" id="PTHR36436">
    <property type="entry name" value="SLL5081 PROTEIN"/>
    <property type="match status" value="1"/>
</dbReference>
<gene>
    <name evidence="1" type="ORF">COK05_17750</name>
</gene>